<dbReference type="PANTHER" id="PTHR19446">
    <property type="entry name" value="REVERSE TRANSCRIPTASES"/>
    <property type="match status" value="1"/>
</dbReference>
<keyword evidence="2" id="KW-0255">Endonuclease</keyword>
<gene>
    <name evidence="2" type="ORF">CINCED_3A019193</name>
</gene>
<evidence type="ECO:0000259" key="1">
    <source>
        <dbReference type="PROSITE" id="PS50878"/>
    </source>
</evidence>
<dbReference type="InterPro" id="IPR036691">
    <property type="entry name" value="Endo/exonu/phosph_ase_sf"/>
</dbReference>
<sequence length="905" mass="100402">MIRFLQSNLNHCRGAQDLPCQAVVEKATDVAIISEPYERSIAENARWTLDRTGRAALGVFNGDLTVCDVERSVGYVAARVNGVTVYSCYASPNMPLAEFRALLDRLESSVRRKAGDVIVAGDFNARSAAWRDSTTDPRGEELAAFADGLGLEVANVGDGRTFTGRGAGSIVDVTFSSHALLGRLDGWRVLQEENLSDHRYIEFRLQDRRGRSTRYPANSGGWAVGNVDPEWIAVGLMLAEWTAPLDAEHLGPEEIAEELERGVTLACDLALKPKPKTSSSRRPVPWWNQEIAEVRAACVRSRRAFTRARRRGQGEAEAVLYKEARKTLNSAIRRHKEKCWADLVKSVDGDPWGKPYKIVMRRLQGPPAPNRMEPDTLSEVVDGLFPEHPPLIRGNPFGDVEVQNFSAEEVTAVVNKFKARNKAPGPDNIPSRIWGVVHAVRPTLLPGVFNKLLRAGTFPALWKRGRLALVRKGDKPEGVPSSYRPLCLLNDIGKMLEALLVTRLQDHLTEVGGISDGQFGFRKGRSTEDAVKRLESAVLPACNRQGYGLAVGLDIRNAFNSASWVKILDALDALETPPYLRRMVRSYLSERCIIIGTPAAGVIRREVTSGVPQGSVLGPLLWNIMFDGLLRVRTPPGTTTICFADDTLIVAEADSIGELESRANGALETVARWVARAGLSLAADKTEAVLFTNRYKYAEPVLKVNDVRTPVRENMRYLGLTIDRSLSYRDHIKHAAAKAQKIMAALSRLMPNLGGPKQARRRLLCSVAHSVLLYGAPVWGNTLQYVPPNRVALTSVQRRVAIRSICGYRTISHAASSVLAGMPPAHLLAEERELAYEIRRQVGRKLTKEETAAIRRRTMEEWRRHVEEAEEGAWTKTLIKNLEEWCGRRHGYGYGYGQTYQRPRA</sequence>
<dbReference type="GO" id="GO:0003964">
    <property type="term" value="F:RNA-directed DNA polymerase activity"/>
    <property type="evidence" value="ECO:0007669"/>
    <property type="project" value="UniProtKB-KW"/>
</dbReference>
<proteinExistence type="predicted"/>
<dbReference type="InterPro" id="IPR000477">
    <property type="entry name" value="RT_dom"/>
</dbReference>
<organism evidence="2 3">
    <name type="scientific">Cinara cedri</name>
    <dbReference type="NCBI Taxonomy" id="506608"/>
    <lineage>
        <taxon>Eukaryota</taxon>
        <taxon>Metazoa</taxon>
        <taxon>Ecdysozoa</taxon>
        <taxon>Arthropoda</taxon>
        <taxon>Hexapoda</taxon>
        <taxon>Insecta</taxon>
        <taxon>Pterygota</taxon>
        <taxon>Neoptera</taxon>
        <taxon>Paraneoptera</taxon>
        <taxon>Hemiptera</taxon>
        <taxon>Sternorrhyncha</taxon>
        <taxon>Aphidomorpha</taxon>
        <taxon>Aphidoidea</taxon>
        <taxon>Aphididae</taxon>
        <taxon>Lachninae</taxon>
        <taxon>Cinara</taxon>
    </lineage>
</organism>
<keyword evidence="2" id="KW-0269">Exonuclease</keyword>
<reference evidence="2 3" key="1">
    <citation type="submission" date="2019-08" db="EMBL/GenBank/DDBJ databases">
        <authorList>
            <person name="Alioto T."/>
            <person name="Alioto T."/>
            <person name="Gomez Garrido J."/>
        </authorList>
    </citation>
    <scope>NUCLEOTIDE SEQUENCE [LARGE SCALE GENOMIC DNA]</scope>
</reference>
<feature type="domain" description="Reverse transcriptase" evidence="1">
    <location>
        <begin position="451"/>
        <end position="722"/>
    </location>
</feature>
<evidence type="ECO:0000313" key="3">
    <source>
        <dbReference type="Proteomes" id="UP000325440"/>
    </source>
</evidence>
<name>A0A5E4NI12_9HEMI</name>
<dbReference type="Gene3D" id="3.60.10.10">
    <property type="entry name" value="Endonuclease/exonuclease/phosphatase"/>
    <property type="match status" value="1"/>
</dbReference>
<dbReference type="SUPFAM" id="SSF56672">
    <property type="entry name" value="DNA/RNA polymerases"/>
    <property type="match status" value="1"/>
</dbReference>
<dbReference type="GO" id="GO:0004519">
    <property type="term" value="F:endonuclease activity"/>
    <property type="evidence" value="ECO:0007669"/>
    <property type="project" value="UniProtKB-KW"/>
</dbReference>
<dbReference type="InterPro" id="IPR005135">
    <property type="entry name" value="Endo/exonuclease/phosphatase"/>
</dbReference>
<protein>
    <submittedName>
        <fullName evidence="2">Endonuclease/exonuclease/phosphatase,Reverse transcriptase domain</fullName>
    </submittedName>
</protein>
<dbReference type="SUPFAM" id="SSF56219">
    <property type="entry name" value="DNase I-like"/>
    <property type="match status" value="1"/>
</dbReference>
<dbReference type="InterPro" id="IPR043502">
    <property type="entry name" value="DNA/RNA_pol_sf"/>
</dbReference>
<dbReference type="Pfam" id="PF00078">
    <property type="entry name" value="RVT_1"/>
    <property type="match status" value="1"/>
</dbReference>
<keyword evidence="3" id="KW-1185">Reference proteome</keyword>
<accession>A0A5E4NI12</accession>
<dbReference type="Pfam" id="PF14529">
    <property type="entry name" value="Exo_endo_phos_2"/>
    <property type="match status" value="1"/>
</dbReference>
<dbReference type="CDD" id="cd01650">
    <property type="entry name" value="RT_nLTR_like"/>
    <property type="match status" value="1"/>
</dbReference>
<keyword evidence="2" id="KW-0378">Hydrolase</keyword>
<keyword evidence="2" id="KW-0695">RNA-directed DNA polymerase</keyword>
<dbReference type="GO" id="GO:0004527">
    <property type="term" value="F:exonuclease activity"/>
    <property type="evidence" value="ECO:0007669"/>
    <property type="project" value="UniProtKB-KW"/>
</dbReference>
<keyword evidence="2" id="KW-0540">Nuclease</keyword>
<dbReference type="Proteomes" id="UP000325440">
    <property type="component" value="Unassembled WGS sequence"/>
</dbReference>
<keyword evidence="2" id="KW-0808">Transferase</keyword>
<dbReference type="EMBL" id="CABPRJ010002368">
    <property type="protein sequence ID" value="VVC43361.1"/>
    <property type="molecule type" value="Genomic_DNA"/>
</dbReference>
<dbReference type="OrthoDB" id="6629405at2759"/>
<dbReference type="PROSITE" id="PS50878">
    <property type="entry name" value="RT_POL"/>
    <property type="match status" value="1"/>
</dbReference>
<dbReference type="AlphaFoldDB" id="A0A5E4NI12"/>
<keyword evidence="2" id="KW-0548">Nucleotidyltransferase</keyword>
<dbReference type="CDD" id="cd09077">
    <property type="entry name" value="R1-I-EN"/>
    <property type="match status" value="1"/>
</dbReference>
<evidence type="ECO:0000313" key="2">
    <source>
        <dbReference type="EMBL" id="VVC43361.1"/>
    </source>
</evidence>